<dbReference type="Pfam" id="PF00493">
    <property type="entry name" value="MCM"/>
    <property type="match status" value="2"/>
</dbReference>
<organism evidence="13 14">
    <name type="scientific">Macrostomum lignano</name>
    <dbReference type="NCBI Taxonomy" id="282301"/>
    <lineage>
        <taxon>Eukaryota</taxon>
        <taxon>Metazoa</taxon>
        <taxon>Spiralia</taxon>
        <taxon>Lophotrochozoa</taxon>
        <taxon>Platyhelminthes</taxon>
        <taxon>Rhabditophora</taxon>
        <taxon>Macrostomorpha</taxon>
        <taxon>Macrostomida</taxon>
        <taxon>Macrostomidae</taxon>
        <taxon>Macrostomum</taxon>
    </lineage>
</organism>
<dbReference type="InterPro" id="IPR031327">
    <property type="entry name" value="MCM"/>
</dbReference>
<evidence type="ECO:0000256" key="9">
    <source>
        <dbReference type="ARBA" id="ARBA00023242"/>
    </source>
</evidence>
<dbReference type="InterPro" id="IPR012340">
    <property type="entry name" value="NA-bd_OB-fold"/>
</dbReference>
<evidence type="ECO:0000256" key="10">
    <source>
        <dbReference type="RuleBase" id="RU004070"/>
    </source>
</evidence>
<evidence type="ECO:0000256" key="1">
    <source>
        <dbReference type="ARBA" id="ARBA00004123"/>
    </source>
</evidence>
<dbReference type="Gene3D" id="2.40.50.140">
    <property type="entry name" value="Nucleic acid-binding proteins"/>
    <property type="match status" value="1"/>
</dbReference>
<keyword evidence="5 11" id="KW-0378">Hydrolase</keyword>
<dbReference type="SUPFAM" id="SSF50249">
    <property type="entry name" value="Nucleic acid-binding proteins"/>
    <property type="match status" value="1"/>
</dbReference>
<dbReference type="GO" id="GO:0000727">
    <property type="term" value="P:double-strand break repair via break-induced replication"/>
    <property type="evidence" value="ECO:0007669"/>
    <property type="project" value="TreeGrafter"/>
</dbReference>
<feature type="domain" description="MCM C-terminal AAA(+) ATPase" evidence="12">
    <location>
        <begin position="248"/>
        <end position="437"/>
    </location>
</feature>
<dbReference type="Proteomes" id="UP000095280">
    <property type="component" value="Unplaced"/>
</dbReference>
<keyword evidence="4 10" id="KW-0547">Nucleotide-binding</keyword>
<comment type="subcellular location">
    <subcellularLocation>
        <location evidence="1 11">Nucleus</location>
    </subcellularLocation>
</comment>
<keyword evidence="8 10" id="KW-0238">DNA-binding</keyword>
<dbReference type="GO" id="GO:0003697">
    <property type="term" value="F:single-stranded DNA binding"/>
    <property type="evidence" value="ECO:0007669"/>
    <property type="project" value="TreeGrafter"/>
</dbReference>
<dbReference type="PROSITE" id="PS50051">
    <property type="entry name" value="MCM_2"/>
    <property type="match status" value="1"/>
</dbReference>
<evidence type="ECO:0000313" key="13">
    <source>
        <dbReference type="Proteomes" id="UP000095280"/>
    </source>
</evidence>
<dbReference type="InterPro" id="IPR027417">
    <property type="entry name" value="P-loop_NTPase"/>
</dbReference>
<dbReference type="SMART" id="SM00350">
    <property type="entry name" value="MCM"/>
    <property type="match status" value="1"/>
</dbReference>
<keyword evidence="6 11" id="KW-0347">Helicase</keyword>
<keyword evidence="11" id="KW-0131">Cell cycle</keyword>
<dbReference type="AlphaFoldDB" id="A0A1I8ID68"/>
<dbReference type="Gene3D" id="3.40.50.300">
    <property type="entry name" value="P-loop containing nucleotide triphosphate hydrolases"/>
    <property type="match status" value="2"/>
</dbReference>
<dbReference type="GO" id="GO:1902969">
    <property type="term" value="P:mitotic DNA replication"/>
    <property type="evidence" value="ECO:0007669"/>
    <property type="project" value="TreeGrafter"/>
</dbReference>
<proteinExistence type="inferred from homology"/>
<accession>A0A1I8ID68</accession>
<dbReference type="PANTHER" id="PTHR11630">
    <property type="entry name" value="DNA REPLICATION LICENSING FACTOR MCM FAMILY MEMBER"/>
    <property type="match status" value="1"/>
</dbReference>
<evidence type="ECO:0000256" key="4">
    <source>
        <dbReference type="ARBA" id="ARBA00022741"/>
    </source>
</evidence>
<evidence type="ECO:0000256" key="3">
    <source>
        <dbReference type="ARBA" id="ARBA00022705"/>
    </source>
</evidence>
<dbReference type="FunFam" id="2.20.28.10:FF:000003">
    <property type="entry name" value="DNA helicase"/>
    <property type="match status" value="1"/>
</dbReference>
<dbReference type="InterPro" id="IPR033762">
    <property type="entry name" value="MCM_OB"/>
</dbReference>
<dbReference type="GO" id="GO:0016787">
    <property type="term" value="F:hydrolase activity"/>
    <property type="evidence" value="ECO:0007669"/>
    <property type="project" value="UniProtKB-KW"/>
</dbReference>
<evidence type="ECO:0000256" key="6">
    <source>
        <dbReference type="ARBA" id="ARBA00022806"/>
    </source>
</evidence>
<evidence type="ECO:0000259" key="12">
    <source>
        <dbReference type="PROSITE" id="PS50051"/>
    </source>
</evidence>
<protein>
    <recommendedName>
        <fullName evidence="11">DNA replication licensing factor MCM6</fullName>
        <ecNumber evidence="11">3.6.4.12</ecNumber>
    </recommendedName>
</protein>
<comment type="catalytic activity">
    <reaction evidence="11">
        <text>ATP + H2O = ADP + phosphate + H(+)</text>
        <dbReference type="Rhea" id="RHEA:13065"/>
        <dbReference type="ChEBI" id="CHEBI:15377"/>
        <dbReference type="ChEBI" id="CHEBI:15378"/>
        <dbReference type="ChEBI" id="CHEBI:30616"/>
        <dbReference type="ChEBI" id="CHEBI:43474"/>
        <dbReference type="ChEBI" id="CHEBI:456216"/>
        <dbReference type="EC" id="3.6.4.12"/>
    </reaction>
</comment>
<dbReference type="PRINTS" id="PR01662">
    <property type="entry name" value="MCMPROTEIN6"/>
</dbReference>
<reference evidence="14" key="1">
    <citation type="submission" date="2016-11" db="UniProtKB">
        <authorList>
            <consortium name="WormBaseParasite"/>
        </authorList>
    </citation>
    <scope>IDENTIFICATION</scope>
</reference>
<evidence type="ECO:0000256" key="7">
    <source>
        <dbReference type="ARBA" id="ARBA00022840"/>
    </source>
</evidence>
<keyword evidence="7 10" id="KW-0067">ATP-binding</keyword>
<evidence type="ECO:0000256" key="5">
    <source>
        <dbReference type="ARBA" id="ARBA00022801"/>
    </source>
</evidence>
<dbReference type="EC" id="3.6.4.12" evidence="11"/>
<dbReference type="PANTHER" id="PTHR11630:SF43">
    <property type="entry name" value="DNA REPLICATION LICENSING FACTOR MCM6"/>
    <property type="match status" value="1"/>
</dbReference>
<sequence>VPRQWRKKYHEAAKRLLEPEKNTLSVHFADVDRYSSSLAGVVLNHTIGTLMRISGQVIRSHPVHPELVSGTFRCAQCNTVISGLQQQFRYTEPRVCRNTECNNRNKFELVQASSKFVDFQKVKIQETQLETPRGSIPRSVDVILRGDCVESAQPGDNVELYGTFIVMPDVAAMQSSQASSLRLESGPRIRNQDGQQDAGIRGLKALGGRDDGGHVNEDGAPMTYEQLRARITPAEWDELFGMSRDPDLMTNLCASLFANIHGSDEVKRGILLQLFGGVAKVTEEGTHLRGDINICIVGDPSTAKSKFLKQVQQFSPRAVYTSGKASSAAGLTAAVVRDEDSFDFVIEAGALMLADNGICCIDEFDKMDPKDQVALHEAMEQQCISITKAGLVAPTIGPVSLKQNLTMSAPIMSRFDLFFVVIDESNDVVDYAIASRIVNLHADGERAFSAERKYSMEQVRRYLAFCRCFKPKISLPAMQAI</sequence>
<dbReference type="GO" id="GO:0005524">
    <property type="term" value="F:ATP binding"/>
    <property type="evidence" value="ECO:0007669"/>
    <property type="project" value="UniProtKB-UniRule"/>
</dbReference>
<evidence type="ECO:0000256" key="8">
    <source>
        <dbReference type="ARBA" id="ARBA00023125"/>
    </source>
</evidence>
<keyword evidence="3 11" id="KW-0235">DNA replication</keyword>
<dbReference type="PROSITE" id="PS00847">
    <property type="entry name" value="MCM_1"/>
    <property type="match status" value="1"/>
</dbReference>
<dbReference type="Pfam" id="PF17207">
    <property type="entry name" value="MCM_OB"/>
    <property type="match status" value="1"/>
</dbReference>
<keyword evidence="13" id="KW-1185">Reference proteome</keyword>
<dbReference type="GO" id="GO:0006270">
    <property type="term" value="P:DNA replication initiation"/>
    <property type="evidence" value="ECO:0007669"/>
    <property type="project" value="UniProtKB-UniRule"/>
</dbReference>
<dbReference type="WBParaSite" id="maker-uti_cns_0011630-snap-gene-0.1-mRNA-1">
    <property type="protein sequence ID" value="maker-uti_cns_0011630-snap-gene-0.1-mRNA-1"/>
    <property type="gene ID" value="maker-uti_cns_0011630-snap-gene-0.1"/>
</dbReference>
<dbReference type="InterPro" id="IPR018525">
    <property type="entry name" value="MCM_CS"/>
</dbReference>
<dbReference type="Gene3D" id="2.20.28.10">
    <property type="match status" value="1"/>
</dbReference>
<evidence type="ECO:0000256" key="11">
    <source>
        <dbReference type="RuleBase" id="RU368064"/>
    </source>
</evidence>
<dbReference type="InterPro" id="IPR008049">
    <property type="entry name" value="MCM6"/>
</dbReference>
<dbReference type="GO" id="GO:0005634">
    <property type="term" value="C:nucleus"/>
    <property type="evidence" value="ECO:0007669"/>
    <property type="project" value="UniProtKB-SubCell"/>
</dbReference>
<comment type="subunit">
    <text evidence="11">Component of the MCM2-7 complex.</text>
</comment>
<evidence type="ECO:0000256" key="2">
    <source>
        <dbReference type="ARBA" id="ARBA00008010"/>
    </source>
</evidence>
<comment type="function">
    <text evidence="11">Acts as component of the MCM2-7 complex (MCM complex) which is the replicative helicase essential for 'once per cell cycle' DNA replication initiation and elongation in eukaryotic cells. The active ATPase sites in the MCM2-7 ring are formed through the interaction surfaces of two neighboring subunits such that a critical structure of a conserved arginine finger motif is provided in trans relative to the ATP-binding site of the Walker A box of the adjacent subunit. The six ATPase active sites, however, are likely to contribute differentially to the complex helicase activity.</text>
</comment>
<dbReference type="GO" id="GO:1990518">
    <property type="term" value="F:single-stranded 3'-5' DNA helicase activity"/>
    <property type="evidence" value="ECO:0007669"/>
    <property type="project" value="TreeGrafter"/>
</dbReference>
<dbReference type="SUPFAM" id="SSF52540">
    <property type="entry name" value="P-loop containing nucleoside triphosphate hydrolases"/>
    <property type="match status" value="1"/>
</dbReference>
<name>A0A1I8ID68_9PLAT</name>
<dbReference type="GO" id="GO:0042555">
    <property type="term" value="C:MCM complex"/>
    <property type="evidence" value="ECO:0007669"/>
    <property type="project" value="UniProtKB-UniRule"/>
</dbReference>
<keyword evidence="9" id="KW-0539">Nucleus</keyword>
<comment type="similarity">
    <text evidence="2 10">Belongs to the MCM family.</text>
</comment>
<dbReference type="PRINTS" id="PR01657">
    <property type="entry name" value="MCMFAMILY"/>
</dbReference>
<evidence type="ECO:0000313" key="14">
    <source>
        <dbReference type="WBParaSite" id="maker-uti_cns_0011630-snap-gene-0.1-mRNA-1"/>
    </source>
</evidence>
<dbReference type="InterPro" id="IPR001208">
    <property type="entry name" value="MCM_dom"/>
</dbReference>